<evidence type="ECO:0000313" key="2">
    <source>
        <dbReference type="Proteomes" id="UP001177021"/>
    </source>
</evidence>
<proteinExistence type="predicted"/>
<protein>
    <submittedName>
        <fullName evidence="1">Uncharacterized protein</fullName>
    </submittedName>
</protein>
<gene>
    <name evidence="1" type="ORF">MILVUS5_LOCUS3249</name>
</gene>
<keyword evidence="2" id="KW-1185">Reference proteome</keyword>
<organism evidence="1 2">
    <name type="scientific">Trifolium pratense</name>
    <name type="common">Red clover</name>
    <dbReference type="NCBI Taxonomy" id="57577"/>
    <lineage>
        <taxon>Eukaryota</taxon>
        <taxon>Viridiplantae</taxon>
        <taxon>Streptophyta</taxon>
        <taxon>Embryophyta</taxon>
        <taxon>Tracheophyta</taxon>
        <taxon>Spermatophyta</taxon>
        <taxon>Magnoliopsida</taxon>
        <taxon>eudicotyledons</taxon>
        <taxon>Gunneridae</taxon>
        <taxon>Pentapetalae</taxon>
        <taxon>rosids</taxon>
        <taxon>fabids</taxon>
        <taxon>Fabales</taxon>
        <taxon>Fabaceae</taxon>
        <taxon>Papilionoideae</taxon>
        <taxon>50 kb inversion clade</taxon>
        <taxon>NPAAA clade</taxon>
        <taxon>Hologalegina</taxon>
        <taxon>IRL clade</taxon>
        <taxon>Trifolieae</taxon>
        <taxon>Trifolium</taxon>
    </lineage>
</organism>
<sequence length="182" mass="21274">MHNPESLVARVLLKARYFPNSSFFDAQLGYNPSYSWKSLWSSREVLKRGCRWVIGDGSKVKVMGEPWIRGEGGRWMNSPQVEEVYELMMDGESASEDKFVAGRVATLRWNLWQNRNDELWNNTKLSPTQIGHKAHQMWQRWFEANHMRSRSQQDSRMHGITTWTKPREGWIKCNVDAGLELG</sequence>
<dbReference type="Proteomes" id="UP001177021">
    <property type="component" value="Unassembled WGS sequence"/>
</dbReference>
<reference evidence="1" key="1">
    <citation type="submission" date="2023-10" db="EMBL/GenBank/DDBJ databases">
        <authorList>
            <person name="Rodriguez Cubillos JULIANA M."/>
            <person name="De Vega J."/>
        </authorList>
    </citation>
    <scope>NUCLEOTIDE SEQUENCE</scope>
</reference>
<name>A0ACB0IHV5_TRIPR</name>
<evidence type="ECO:0000313" key="1">
    <source>
        <dbReference type="EMBL" id="CAJ2631804.1"/>
    </source>
</evidence>
<dbReference type="EMBL" id="CASHSV030000001">
    <property type="protein sequence ID" value="CAJ2631804.1"/>
    <property type="molecule type" value="Genomic_DNA"/>
</dbReference>
<comment type="caution">
    <text evidence="1">The sequence shown here is derived from an EMBL/GenBank/DDBJ whole genome shotgun (WGS) entry which is preliminary data.</text>
</comment>
<accession>A0ACB0IHV5</accession>